<dbReference type="CDD" id="cd01043">
    <property type="entry name" value="DPS"/>
    <property type="match status" value="1"/>
</dbReference>
<evidence type="ECO:0000256" key="1">
    <source>
        <dbReference type="ARBA" id="ARBA00009497"/>
    </source>
</evidence>
<sequence>MNKTATVLASKPHAETPKSGLETSTRKEISDALGDILSAAYSLLLKTHVHHWNVVGPLFHPLHIMLEDQYKALFEAVDVYAERIRALGFLTPIPKVAIKPDAQAMSGEAIVFDLIADHEACVRDMREIAIKAEDKKDIVTHDMLVARMDWHEKTIWMLRAIVTKA</sequence>
<evidence type="ECO:0000313" key="5">
    <source>
        <dbReference type="Proteomes" id="UP000239089"/>
    </source>
</evidence>
<dbReference type="AlphaFoldDB" id="A0A2S6N3S4"/>
<dbReference type="Pfam" id="PF00210">
    <property type="entry name" value="Ferritin"/>
    <property type="match status" value="1"/>
</dbReference>
<comment type="caution">
    <text evidence="4">The sequence shown here is derived from an EMBL/GenBank/DDBJ whole genome shotgun (WGS) entry which is preliminary data.</text>
</comment>
<dbReference type="PROSITE" id="PS00818">
    <property type="entry name" value="DPS_1"/>
    <property type="match status" value="1"/>
</dbReference>
<proteinExistence type="inferred from homology"/>
<feature type="domain" description="Ferritin/DPS" evidence="3">
    <location>
        <begin position="31"/>
        <end position="164"/>
    </location>
</feature>
<evidence type="ECO:0000313" key="4">
    <source>
        <dbReference type="EMBL" id="PPQ29252.1"/>
    </source>
</evidence>
<dbReference type="GO" id="GO:0008199">
    <property type="term" value="F:ferric iron binding"/>
    <property type="evidence" value="ECO:0007669"/>
    <property type="project" value="InterPro"/>
</dbReference>
<name>A0A2S6N3S4_9HYPH</name>
<dbReference type="InterPro" id="IPR008331">
    <property type="entry name" value="Ferritin_DPS_dom"/>
</dbReference>
<gene>
    <name evidence="4" type="ORF">CCR94_15680</name>
</gene>
<keyword evidence="5" id="KW-1185">Reference proteome</keyword>
<accession>A0A2S6N3S4</accession>
<dbReference type="InterPro" id="IPR009078">
    <property type="entry name" value="Ferritin-like_SF"/>
</dbReference>
<protein>
    <submittedName>
        <fullName evidence="4">DNA starvation/stationary phase protection protein</fullName>
    </submittedName>
</protein>
<dbReference type="InterPro" id="IPR002177">
    <property type="entry name" value="DPS_DNA-bd"/>
</dbReference>
<dbReference type="Gene3D" id="1.20.1260.10">
    <property type="match status" value="1"/>
</dbReference>
<organism evidence="4 5">
    <name type="scientific">Rhodoblastus sphagnicola</name>
    <dbReference type="NCBI Taxonomy" id="333368"/>
    <lineage>
        <taxon>Bacteria</taxon>
        <taxon>Pseudomonadati</taxon>
        <taxon>Pseudomonadota</taxon>
        <taxon>Alphaproteobacteria</taxon>
        <taxon>Hyphomicrobiales</taxon>
        <taxon>Rhodoblastaceae</taxon>
        <taxon>Rhodoblastus</taxon>
    </lineage>
</organism>
<evidence type="ECO:0000256" key="2">
    <source>
        <dbReference type="RuleBase" id="RU003875"/>
    </source>
</evidence>
<dbReference type="Proteomes" id="UP000239089">
    <property type="component" value="Unassembled WGS sequence"/>
</dbReference>
<dbReference type="EMBL" id="NHSJ01000096">
    <property type="protein sequence ID" value="PPQ29252.1"/>
    <property type="molecule type" value="Genomic_DNA"/>
</dbReference>
<dbReference type="PANTHER" id="PTHR42932">
    <property type="entry name" value="GENERAL STRESS PROTEIN 20U"/>
    <property type="match status" value="1"/>
</dbReference>
<dbReference type="InterPro" id="IPR012347">
    <property type="entry name" value="Ferritin-like"/>
</dbReference>
<comment type="similarity">
    <text evidence="1 2">Belongs to the Dps family.</text>
</comment>
<dbReference type="PRINTS" id="PR01346">
    <property type="entry name" value="HELNAPAPROT"/>
</dbReference>
<dbReference type="RefSeq" id="WP_104508837.1">
    <property type="nucleotide sequence ID" value="NZ_JACIGC010000010.1"/>
</dbReference>
<dbReference type="GO" id="GO:0016722">
    <property type="term" value="F:oxidoreductase activity, acting on metal ions"/>
    <property type="evidence" value="ECO:0007669"/>
    <property type="project" value="InterPro"/>
</dbReference>
<dbReference type="PANTHER" id="PTHR42932:SF3">
    <property type="entry name" value="DNA PROTECTION DURING STARVATION PROTEIN"/>
    <property type="match status" value="1"/>
</dbReference>
<dbReference type="OrthoDB" id="9797687at2"/>
<reference evidence="4 5" key="1">
    <citation type="journal article" date="2018" name="Arch. Microbiol.">
        <title>New insights into the metabolic potential of the phototrophic purple bacterium Rhodopila globiformis DSM 161(T) from its draft genome sequence and evidence for a vanadium-dependent nitrogenase.</title>
        <authorList>
            <person name="Imhoff J.F."/>
            <person name="Rahn T."/>
            <person name="Kunzel S."/>
            <person name="Neulinger S.C."/>
        </authorList>
    </citation>
    <scope>NUCLEOTIDE SEQUENCE [LARGE SCALE GENOMIC DNA]</scope>
    <source>
        <strain evidence="4 5">DSM 16996</strain>
    </source>
</reference>
<dbReference type="InterPro" id="IPR023188">
    <property type="entry name" value="DPS_DNA-bd_CS"/>
</dbReference>
<dbReference type="PIRSF" id="PIRSF005900">
    <property type="entry name" value="Dps"/>
    <property type="match status" value="1"/>
</dbReference>
<evidence type="ECO:0000259" key="3">
    <source>
        <dbReference type="Pfam" id="PF00210"/>
    </source>
</evidence>
<dbReference type="SUPFAM" id="SSF47240">
    <property type="entry name" value="Ferritin-like"/>
    <property type="match status" value="1"/>
</dbReference>